<feature type="region of interest" description="Disordered" evidence="1">
    <location>
        <begin position="185"/>
        <end position="215"/>
    </location>
</feature>
<protein>
    <recommendedName>
        <fullName evidence="4">DUF659 domain-containing protein</fullName>
    </recommendedName>
</protein>
<reference evidence="2 3" key="1">
    <citation type="journal article" date="2022" name="Allergy">
        <title>Genome assembly and annotation of Periplaneta americana reveal a comprehensive cockroach allergen profile.</title>
        <authorList>
            <person name="Wang L."/>
            <person name="Xiong Q."/>
            <person name="Saelim N."/>
            <person name="Wang L."/>
            <person name="Nong W."/>
            <person name="Wan A.T."/>
            <person name="Shi M."/>
            <person name="Liu X."/>
            <person name="Cao Q."/>
            <person name="Hui J.H.L."/>
            <person name="Sookrung N."/>
            <person name="Leung T.F."/>
            <person name="Tungtrongchitr A."/>
            <person name="Tsui S.K.W."/>
        </authorList>
    </citation>
    <scope>NUCLEOTIDE SEQUENCE [LARGE SCALE GENOMIC DNA]</scope>
    <source>
        <strain evidence="2">PWHHKU_190912</strain>
    </source>
</reference>
<organism evidence="2 3">
    <name type="scientific">Periplaneta americana</name>
    <name type="common">American cockroach</name>
    <name type="synonym">Blatta americana</name>
    <dbReference type="NCBI Taxonomy" id="6978"/>
    <lineage>
        <taxon>Eukaryota</taxon>
        <taxon>Metazoa</taxon>
        <taxon>Ecdysozoa</taxon>
        <taxon>Arthropoda</taxon>
        <taxon>Hexapoda</taxon>
        <taxon>Insecta</taxon>
        <taxon>Pterygota</taxon>
        <taxon>Neoptera</taxon>
        <taxon>Polyneoptera</taxon>
        <taxon>Dictyoptera</taxon>
        <taxon>Blattodea</taxon>
        <taxon>Blattoidea</taxon>
        <taxon>Blattidae</taxon>
        <taxon>Blattinae</taxon>
        <taxon>Periplaneta</taxon>
    </lineage>
</organism>
<evidence type="ECO:0008006" key="4">
    <source>
        <dbReference type="Google" id="ProtNLM"/>
    </source>
</evidence>
<dbReference type="EMBL" id="JAJSOF020000003">
    <property type="protein sequence ID" value="KAJ4449928.1"/>
    <property type="molecule type" value="Genomic_DNA"/>
</dbReference>
<name>A0ABQ8TVQ3_PERAM</name>
<gene>
    <name evidence="2" type="ORF">ANN_01335</name>
</gene>
<comment type="caution">
    <text evidence="2">The sequence shown here is derived from an EMBL/GenBank/DDBJ whole genome shotgun (WGS) entry which is preliminary data.</text>
</comment>
<proteinExistence type="predicted"/>
<feature type="region of interest" description="Disordered" evidence="1">
    <location>
        <begin position="110"/>
        <end position="132"/>
    </location>
</feature>
<keyword evidence="3" id="KW-1185">Reference proteome</keyword>
<accession>A0ABQ8TVQ3</accession>
<feature type="compositionally biased region" description="Basic residues" evidence="1">
    <location>
        <begin position="206"/>
        <end position="215"/>
    </location>
</feature>
<evidence type="ECO:0000313" key="3">
    <source>
        <dbReference type="Proteomes" id="UP001148838"/>
    </source>
</evidence>
<dbReference type="Proteomes" id="UP001148838">
    <property type="component" value="Unassembled WGS sequence"/>
</dbReference>
<evidence type="ECO:0000256" key="1">
    <source>
        <dbReference type="SAM" id="MobiDB-lite"/>
    </source>
</evidence>
<sequence length="215" mass="24295">MEHTNHATMASFVNDGLKVLWSEGVLEDKVLVLYSDAAAYMLKAGTALRVFYQNMIHFTCLSHGLQRVAEEVRSNYPQVNSIIPNTKKVFVKASQRVLYYREQLPNMKLPSAPVLTRPTDTRKEMDNESDDGQFSENEILSVLCSAFKTGETSVNINEGVLSDNSNAKENRPSENGLLQVRHWPSSVTEKDKEKNLQAFHGNLTEKRKKFKTTKG</sequence>
<evidence type="ECO:0000313" key="2">
    <source>
        <dbReference type="EMBL" id="KAJ4449928.1"/>
    </source>
</evidence>